<reference evidence="2" key="3">
    <citation type="submission" date="2018-03" db="EMBL/GenBank/DDBJ databases">
        <title>Complete Fusobacterium genomes using hybrid Minion sequencing.</title>
        <authorList>
            <person name="Slade D.J."/>
            <person name="Lahmers K."/>
        </authorList>
    </citation>
    <scope>NUCLEOTIDE SEQUENCE</scope>
    <source>
        <strain evidence="2">ATCC 25586</strain>
    </source>
</reference>
<reference evidence="3" key="2">
    <citation type="journal article" date="2018" name="MSphere">
        <title>Fusobacterium Genomics Using MinION and Illumina Sequencing Enables Genome Completion and Correction.</title>
        <authorList>
            <person name="Todd S.M."/>
            <person name="Settlage R.E."/>
            <person name="Lahmers K.K."/>
            <person name="Slade D.J."/>
        </authorList>
    </citation>
    <scope>NUCLEOTIDE SEQUENCE [LARGE SCALE GENOMIC DNA]</scope>
    <source>
        <strain evidence="3">ATCC 25586</strain>
    </source>
</reference>
<sequence>MKENNKVIPQGKYIPAKRCGNLVFTAGMTPRNNGVLIMEGKIDNNEPLEKYIITVEQATENALKAIKNILSKDEVIVDILSLNVYVNSENNFKKHSKLADFASEYLFKELGEIGIASRTSVGVISLPGNAPVEIQIIAAIE</sequence>
<dbReference type="PATRIC" id="fig|190304.8.peg.1171"/>
<dbReference type="Gene3D" id="3.30.1330.40">
    <property type="entry name" value="RutC-like"/>
    <property type="match status" value="1"/>
</dbReference>
<dbReference type="AlphaFoldDB" id="Q8RFT1"/>
<dbReference type="PANTHER" id="PTHR43760:SF1">
    <property type="entry name" value="ENDORIBONUCLEASE L-PSP_CHORISMATE MUTASE-LIKE DOMAIN-CONTAINING PROTEIN"/>
    <property type="match status" value="1"/>
</dbReference>
<dbReference type="eggNOG" id="COG0251">
    <property type="taxonomic scope" value="Bacteria"/>
</dbReference>
<name>Q8RFT1_FUSNN</name>
<dbReference type="CDD" id="cd02199">
    <property type="entry name" value="YjgF_YER057c_UK114_like_1"/>
    <property type="match status" value="1"/>
</dbReference>
<dbReference type="KEGG" id="fnu:FN0606"/>
<dbReference type="GeneID" id="79783605"/>
<organism evidence="1">
    <name type="scientific">Fusobacterium nucleatum subsp. nucleatum (strain ATCC 25586 / DSM 15643 / BCRC 10681 / CIP 101130 / JCM 8532 / KCTC 2640 / LMG 13131 / VPI 4355)</name>
    <dbReference type="NCBI Taxonomy" id="190304"/>
    <lineage>
        <taxon>Bacteria</taxon>
        <taxon>Fusobacteriati</taxon>
        <taxon>Fusobacteriota</taxon>
        <taxon>Fusobacteriia</taxon>
        <taxon>Fusobacteriales</taxon>
        <taxon>Fusobacteriaceae</taxon>
        <taxon>Fusobacterium</taxon>
    </lineage>
</organism>
<dbReference type="InterPro" id="IPR013813">
    <property type="entry name" value="Endoribo_LPSP/chorism_mut-like"/>
</dbReference>
<protein>
    <submittedName>
        <fullName evidence="2">RidA family protein</fullName>
    </submittedName>
    <submittedName>
        <fullName evidence="1">Translation initiation inhibitor</fullName>
    </submittedName>
</protein>
<gene>
    <name evidence="1" type="ordered locus">FN0606</name>
    <name evidence="2" type="ORF">C7Y58_06085</name>
</gene>
<dbReference type="RefSeq" id="WP_011016519.1">
    <property type="nucleotide sequence ID" value="NZ_CP028101.1"/>
</dbReference>
<dbReference type="PaxDb" id="190304-FN0606"/>
<dbReference type="Pfam" id="PF01042">
    <property type="entry name" value="Ribonuc_L-PSP"/>
    <property type="match status" value="1"/>
</dbReference>
<dbReference type="InterPro" id="IPR006175">
    <property type="entry name" value="YjgF/YER057c/UK114"/>
</dbReference>
<dbReference type="EnsemblBacteria" id="AAL94802">
    <property type="protein sequence ID" value="AAL94802"/>
    <property type="gene ID" value="FN0606"/>
</dbReference>
<evidence type="ECO:0000313" key="3">
    <source>
        <dbReference type="Proteomes" id="UP000241660"/>
    </source>
</evidence>
<dbReference type="STRING" id="190304.FN0606"/>
<dbReference type="SUPFAM" id="SSF55298">
    <property type="entry name" value="YjgF-like"/>
    <property type="match status" value="1"/>
</dbReference>
<reference evidence="1" key="1">
    <citation type="journal article" date="2002" name="J. Bacteriol.">
        <title>Genome sequence and analysis of the oral bacterium Fusobacterium nucleatum strain ATCC 25586.</title>
        <authorList>
            <person name="Kapatral V."/>
            <person name="Anderson I."/>
            <person name="Ivanova N."/>
            <person name="Reznik G."/>
            <person name="Los T."/>
            <person name="Lykidis A."/>
            <person name="Bhattacharyya A."/>
            <person name="Bartman A."/>
            <person name="Gardner W."/>
            <person name="Grechkin G."/>
            <person name="Zhu L."/>
            <person name="Vasieva O."/>
            <person name="Chu L."/>
            <person name="Kogan Y."/>
            <person name="Chaga O."/>
            <person name="Goltsman E."/>
            <person name="Bernal A."/>
            <person name="Larsen N."/>
            <person name="D'Souza M."/>
            <person name="Walunas T."/>
            <person name="Pusch G."/>
            <person name="Haselkorn R."/>
            <person name="Fonstein M."/>
            <person name="Kyrpides N."/>
            <person name="Overbeek R."/>
        </authorList>
    </citation>
    <scope>NUCLEOTIDE SEQUENCE [LARGE SCALE GENOMIC DNA]</scope>
    <source>
        <strain evidence="1">ATCC 25586</strain>
    </source>
</reference>
<evidence type="ECO:0000313" key="2">
    <source>
        <dbReference type="EMBL" id="AVQ15025.1"/>
    </source>
</evidence>
<dbReference type="InParanoid" id="Q8RFT1"/>
<dbReference type="InterPro" id="IPR035959">
    <property type="entry name" value="RutC-like_sf"/>
</dbReference>
<proteinExistence type="predicted"/>
<dbReference type="PANTHER" id="PTHR43760">
    <property type="entry name" value="ENDORIBONUCLEASE-RELATED"/>
    <property type="match status" value="1"/>
</dbReference>
<keyword evidence="3" id="KW-1185">Reference proteome</keyword>
<dbReference type="EMBL" id="CP028101">
    <property type="protein sequence ID" value="AVQ15025.1"/>
    <property type="molecule type" value="Genomic_DNA"/>
</dbReference>
<dbReference type="HOGENOM" id="CLU_104845_1_0_0"/>
<dbReference type="BioCyc" id="FNUC190304:G1FZS-1193-MONOMER"/>
<dbReference type="EMBL" id="AE009951">
    <property type="protein sequence ID" value="AAL94802.1"/>
    <property type="molecule type" value="Genomic_DNA"/>
</dbReference>
<evidence type="ECO:0000313" key="1">
    <source>
        <dbReference type="EMBL" id="AAL94802.1"/>
    </source>
</evidence>
<dbReference type="Proteomes" id="UP000241660">
    <property type="component" value="Chromosome"/>
</dbReference>
<accession>Q8RFT1</accession>